<reference evidence="1 2" key="1">
    <citation type="journal article" date="2016" name="Int. J. Syst. Evol. Microbiol.">
        <title>Descriptions of Anaerotaenia torta gen. nov., sp. nov. and Anaerocolumna cellulosilytica gen. nov., sp. nov. isolated from a methanogenic reactor of cattle waste.</title>
        <authorList>
            <person name="Uek A."/>
            <person name="Ohtaki Y."/>
            <person name="Kaku N."/>
            <person name="Ueki K."/>
        </authorList>
    </citation>
    <scope>NUCLEOTIDE SEQUENCE [LARGE SCALE GENOMIC DNA]</scope>
    <source>
        <strain evidence="1 2">SN021</strain>
    </source>
</reference>
<dbReference type="GO" id="GO:0033969">
    <property type="term" value="F:gamma-glutamyl-gamma-aminobutyrate hydrolase activity"/>
    <property type="evidence" value="ECO:0007669"/>
    <property type="project" value="TreeGrafter"/>
</dbReference>
<dbReference type="KEGG" id="acel:acsn021_21280"/>
<sequence>MKKPIIGVTPHYDYENSRVCIANNYLEAIRFGGGVPLLLPLMADTNELRIAANVCDGFLYTGGPDINPFRFGEETLLGCGSVYPERDTMEEELFQIAMENDKPILGICRGIQVLNVFLGGTLYQDIDSQYTSDLLIAHSQKSGRSVLSHSVIVEQSSLLYDILGKDYIQVNSFHHQAIKDIAPALRIAGISSDNLIEAVYHPNHKFFLAVQWHPEHLYAVNKDAAKVFIAFINACNHT</sequence>
<dbReference type="InterPro" id="IPR011697">
    <property type="entry name" value="Peptidase_C26"/>
</dbReference>
<keyword evidence="1" id="KW-0808">Transferase</keyword>
<evidence type="ECO:0000313" key="1">
    <source>
        <dbReference type="EMBL" id="BCJ94559.1"/>
    </source>
</evidence>
<dbReference type="PANTHER" id="PTHR43235">
    <property type="entry name" value="GLUTAMINE AMIDOTRANSFERASE PB2B2.05-RELATED"/>
    <property type="match status" value="1"/>
</dbReference>
<dbReference type="InterPro" id="IPR029062">
    <property type="entry name" value="Class_I_gatase-like"/>
</dbReference>
<proteinExistence type="predicted"/>
<keyword evidence="2" id="KW-1185">Reference proteome</keyword>
<dbReference type="Pfam" id="PF07722">
    <property type="entry name" value="Peptidase_C26"/>
    <property type="match status" value="1"/>
</dbReference>
<organism evidence="1 2">
    <name type="scientific">Anaerocolumna cellulosilytica</name>
    <dbReference type="NCBI Taxonomy" id="433286"/>
    <lineage>
        <taxon>Bacteria</taxon>
        <taxon>Bacillati</taxon>
        <taxon>Bacillota</taxon>
        <taxon>Clostridia</taxon>
        <taxon>Lachnospirales</taxon>
        <taxon>Lachnospiraceae</taxon>
        <taxon>Anaerocolumna</taxon>
    </lineage>
</organism>
<evidence type="ECO:0000313" key="2">
    <source>
        <dbReference type="Proteomes" id="UP000515561"/>
    </source>
</evidence>
<dbReference type="GO" id="GO:0016740">
    <property type="term" value="F:transferase activity"/>
    <property type="evidence" value="ECO:0007669"/>
    <property type="project" value="UniProtKB-KW"/>
</dbReference>
<dbReference type="InterPro" id="IPR044668">
    <property type="entry name" value="PuuD-like"/>
</dbReference>
<dbReference type="Proteomes" id="UP000515561">
    <property type="component" value="Chromosome"/>
</dbReference>
<accession>A0A6S6QZT6</accession>
<dbReference type="Gene3D" id="3.40.50.880">
    <property type="match status" value="1"/>
</dbReference>
<protein>
    <submittedName>
        <fullName evidence="1">Amidotransferase</fullName>
    </submittedName>
</protein>
<dbReference type="PROSITE" id="PS51273">
    <property type="entry name" value="GATASE_TYPE_1"/>
    <property type="match status" value="1"/>
</dbReference>
<dbReference type="RefSeq" id="WP_243167749.1">
    <property type="nucleotide sequence ID" value="NZ_AP023367.1"/>
</dbReference>
<name>A0A6S6QZT6_9FIRM</name>
<dbReference type="CDD" id="cd01745">
    <property type="entry name" value="GATase1_2"/>
    <property type="match status" value="1"/>
</dbReference>
<dbReference type="GO" id="GO:0005829">
    <property type="term" value="C:cytosol"/>
    <property type="evidence" value="ECO:0007669"/>
    <property type="project" value="TreeGrafter"/>
</dbReference>
<gene>
    <name evidence="1" type="ORF">acsn021_21280</name>
</gene>
<dbReference type="PANTHER" id="PTHR43235:SF1">
    <property type="entry name" value="GLUTAMINE AMIDOTRANSFERASE PB2B2.05-RELATED"/>
    <property type="match status" value="1"/>
</dbReference>
<dbReference type="AlphaFoldDB" id="A0A6S6QZT6"/>
<dbReference type="SUPFAM" id="SSF52317">
    <property type="entry name" value="Class I glutamine amidotransferase-like"/>
    <property type="match status" value="1"/>
</dbReference>
<dbReference type="EMBL" id="AP023367">
    <property type="protein sequence ID" value="BCJ94559.1"/>
    <property type="molecule type" value="Genomic_DNA"/>
</dbReference>
<dbReference type="GO" id="GO:0006598">
    <property type="term" value="P:polyamine catabolic process"/>
    <property type="evidence" value="ECO:0007669"/>
    <property type="project" value="TreeGrafter"/>
</dbReference>